<dbReference type="Pfam" id="PF07978">
    <property type="entry name" value="NIPSNAP"/>
    <property type="match status" value="1"/>
</dbReference>
<dbReference type="GeneID" id="95387860"/>
<name>A0A7W5V0J8_9ACTN</name>
<dbReference type="Gene3D" id="3.30.70.100">
    <property type="match status" value="1"/>
</dbReference>
<accession>A0A7W5V0J8</accession>
<sequence length="240" mass="27551">MNIIELRQYTLRPGQRDLLIDLFDREFVESQEALGMRVVGQFRDEDDPDRFVWLRGFPTMRARREALTAFYVEGEAWRRHGPAANATMVDSSNALLLRPAGPDSGFPEPETPRPPADATTVPDSRVMATIYAVDEQADDDFSRFFDDRVAPLMAETGAPPLARLRTEHAENTFPRLPVREGENLFIWFASFADSDRRREHVERLERSQEWHEKVLPELTARLSAPPLHLRLAPTARSQLR</sequence>
<gene>
    <name evidence="3" type="ORF">FHR33_001295</name>
</gene>
<evidence type="ECO:0000259" key="2">
    <source>
        <dbReference type="Pfam" id="PF07978"/>
    </source>
</evidence>
<protein>
    <recommendedName>
        <fullName evidence="2">NIPSNAP domain-containing protein</fullName>
    </recommendedName>
</protein>
<dbReference type="InterPro" id="IPR012577">
    <property type="entry name" value="NIPSNAP"/>
</dbReference>
<dbReference type="AlphaFoldDB" id="A0A7W5V0J8"/>
<feature type="domain" description="NIPSNAP" evidence="2">
    <location>
        <begin position="5"/>
        <end position="99"/>
    </location>
</feature>
<dbReference type="RefSeq" id="WP_312895386.1">
    <property type="nucleotide sequence ID" value="NZ_JACIBV010000001.1"/>
</dbReference>
<evidence type="ECO:0000313" key="3">
    <source>
        <dbReference type="EMBL" id="MBB3725435.1"/>
    </source>
</evidence>
<evidence type="ECO:0000313" key="4">
    <source>
        <dbReference type="Proteomes" id="UP000579945"/>
    </source>
</evidence>
<reference evidence="3 4" key="1">
    <citation type="submission" date="2020-08" db="EMBL/GenBank/DDBJ databases">
        <title>Sequencing the genomes of 1000 actinobacteria strains.</title>
        <authorList>
            <person name="Klenk H.-P."/>
        </authorList>
    </citation>
    <scope>NUCLEOTIDE SEQUENCE [LARGE SCALE GENOMIC DNA]</scope>
    <source>
        <strain evidence="3 4">DSM 44320</strain>
    </source>
</reference>
<dbReference type="Proteomes" id="UP000579945">
    <property type="component" value="Unassembled WGS sequence"/>
</dbReference>
<proteinExistence type="predicted"/>
<dbReference type="SUPFAM" id="SSF54909">
    <property type="entry name" value="Dimeric alpha+beta barrel"/>
    <property type="match status" value="1"/>
</dbReference>
<feature type="region of interest" description="Disordered" evidence="1">
    <location>
        <begin position="99"/>
        <end position="120"/>
    </location>
</feature>
<organism evidence="3 4">
    <name type="scientific">Nonomuraea dietziae</name>
    <dbReference type="NCBI Taxonomy" id="65515"/>
    <lineage>
        <taxon>Bacteria</taxon>
        <taxon>Bacillati</taxon>
        <taxon>Actinomycetota</taxon>
        <taxon>Actinomycetes</taxon>
        <taxon>Streptosporangiales</taxon>
        <taxon>Streptosporangiaceae</taxon>
        <taxon>Nonomuraea</taxon>
    </lineage>
</organism>
<dbReference type="InterPro" id="IPR011008">
    <property type="entry name" value="Dimeric_a/b-barrel"/>
</dbReference>
<evidence type="ECO:0000256" key="1">
    <source>
        <dbReference type="SAM" id="MobiDB-lite"/>
    </source>
</evidence>
<keyword evidence="4" id="KW-1185">Reference proteome</keyword>
<dbReference type="EMBL" id="JACIBV010000001">
    <property type="protein sequence ID" value="MBB3725435.1"/>
    <property type="molecule type" value="Genomic_DNA"/>
</dbReference>
<comment type="caution">
    <text evidence="3">The sequence shown here is derived from an EMBL/GenBank/DDBJ whole genome shotgun (WGS) entry which is preliminary data.</text>
</comment>